<dbReference type="CDD" id="cd11533">
    <property type="entry name" value="NTP-PPase_Af0060_like"/>
    <property type="match status" value="1"/>
</dbReference>
<proteinExistence type="predicted"/>
<evidence type="ECO:0008006" key="3">
    <source>
        <dbReference type="Google" id="ProtNLM"/>
    </source>
</evidence>
<dbReference type="EMBL" id="AFJL02000159">
    <property type="protein sequence ID" value="EMY03884.1"/>
    <property type="molecule type" value="Genomic_DNA"/>
</dbReference>
<dbReference type="Proteomes" id="UP000012329">
    <property type="component" value="Unassembled WGS sequence"/>
</dbReference>
<accession>A0A829CWC6</accession>
<evidence type="ECO:0000313" key="1">
    <source>
        <dbReference type="EMBL" id="EMY03884.1"/>
    </source>
</evidence>
<comment type="caution">
    <text evidence="1">The sequence shown here is derived from an EMBL/GenBank/DDBJ whole genome shotgun (WGS) entry which is preliminary data.</text>
</comment>
<dbReference type="AlphaFoldDB" id="A0A829CWC6"/>
<dbReference type="InterPro" id="IPR044548">
    <property type="entry name" value="AF0060_NTP-PPase_MazG-like"/>
</dbReference>
<reference evidence="1 2" key="1">
    <citation type="submission" date="2013-02" db="EMBL/GenBank/DDBJ databases">
        <authorList>
            <person name="Harkins D.M."/>
            <person name="Durkin A.S."/>
            <person name="Brinkac L.M."/>
            <person name="Haft D.H."/>
            <person name="Selengut J.D."/>
            <person name="Sanka R."/>
            <person name="DePew J."/>
            <person name="Purushe J."/>
            <person name="Whelen A.C."/>
            <person name="Vinetz J.M."/>
            <person name="Sutton G.G."/>
            <person name="Nierman W.C."/>
            <person name="Fouts D.E."/>
        </authorList>
    </citation>
    <scope>NUCLEOTIDE SEQUENCE [LARGE SCALE GENOMIC DNA]</scope>
    <source>
        <strain evidence="1 2">2002000626</strain>
    </source>
</reference>
<name>A0A829CWC6_LEPIR</name>
<gene>
    <name evidence="1" type="ORF">LEP1GSC029_3767</name>
</gene>
<protein>
    <recommendedName>
        <fullName evidence="3">MazG nucleotide pyrophosphohydrolase domain protein</fullName>
    </recommendedName>
</protein>
<sequence length="82" mass="9585">MKEKIIQEILREREKQDQEWGEQNHIPIEWCAILGEEVGEVNKAALETHFKYDGKNDLSDYRKELIQVAAVALAMIECLDRN</sequence>
<evidence type="ECO:0000313" key="2">
    <source>
        <dbReference type="Proteomes" id="UP000012329"/>
    </source>
</evidence>
<organism evidence="1 2">
    <name type="scientific">Leptospira interrogans str. 2002000626</name>
    <dbReference type="NCBI Taxonomy" id="996803"/>
    <lineage>
        <taxon>Bacteria</taxon>
        <taxon>Pseudomonadati</taxon>
        <taxon>Spirochaetota</taxon>
        <taxon>Spirochaetia</taxon>
        <taxon>Leptospirales</taxon>
        <taxon>Leptospiraceae</taxon>
        <taxon>Leptospira</taxon>
    </lineage>
</organism>